<dbReference type="Proteomes" id="UP001431192">
    <property type="component" value="Unassembled WGS sequence"/>
</dbReference>
<protein>
    <submittedName>
        <fullName evidence="1">Uncharacterized protein</fullName>
    </submittedName>
</protein>
<evidence type="ECO:0000313" key="1">
    <source>
        <dbReference type="EMBL" id="MCT8987708.1"/>
    </source>
</evidence>
<evidence type="ECO:0000313" key="2">
    <source>
        <dbReference type="Proteomes" id="UP001431192"/>
    </source>
</evidence>
<organism evidence="1 2">
    <name type="scientific">Shewanella phaeophyticola</name>
    <dbReference type="NCBI Taxonomy" id="2978345"/>
    <lineage>
        <taxon>Bacteria</taxon>
        <taxon>Pseudomonadati</taxon>
        <taxon>Pseudomonadota</taxon>
        <taxon>Gammaproteobacteria</taxon>
        <taxon>Alteromonadales</taxon>
        <taxon>Shewanellaceae</taxon>
        <taxon>Shewanella</taxon>
    </lineage>
</organism>
<proteinExistence type="predicted"/>
<gene>
    <name evidence="1" type="ORF">N4T56_16090</name>
</gene>
<dbReference type="EMBL" id="JAODOQ010000001">
    <property type="protein sequence ID" value="MCT8987708.1"/>
    <property type="molecule type" value="Genomic_DNA"/>
</dbReference>
<sequence length="63" mass="7195">MLDAGGSAESNYAYNPIACLEGTEFPLNDQIIAGIGITSLYWYFQKSYRLMPQQSRYIAYRHP</sequence>
<accession>A0ABT2P501</accession>
<name>A0ABT2P501_9GAMM</name>
<reference evidence="1" key="1">
    <citation type="submission" date="2022-09" db="EMBL/GenBank/DDBJ databases">
        <title>Shewanella sp. KJ10-1 sp.nov, isolated from marine algae.</title>
        <authorList>
            <person name="Butt M."/>
            <person name="Lee J.K."/>
            <person name="Kim J.M."/>
            <person name="Choi D.G."/>
        </authorList>
    </citation>
    <scope>NUCLEOTIDE SEQUENCE</scope>
    <source>
        <strain evidence="1">KJ10-1</strain>
    </source>
</reference>
<keyword evidence="2" id="KW-1185">Reference proteome</keyword>
<comment type="caution">
    <text evidence="1">The sequence shown here is derived from an EMBL/GenBank/DDBJ whole genome shotgun (WGS) entry which is preliminary data.</text>
</comment>